<accession>A0AAN8MFW1</accession>
<evidence type="ECO:0000313" key="1">
    <source>
        <dbReference type="EMBL" id="KAK6316666.1"/>
    </source>
</evidence>
<dbReference type="AlphaFoldDB" id="A0AAN8MFW1"/>
<dbReference type="EMBL" id="JAGTTL010000010">
    <property type="protein sequence ID" value="KAK6316666.1"/>
    <property type="molecule type" value="Genomic_DNA"/>
</dbReference>
<protein>
    <submittedName>
        <fullName evidence="1">Uncharacterized protein</fullName>
    </submittedName>
</protein>
<organism evidence="1 2">
    <name type="scientific">Coregonus suidteri</name>
    <dbReference type="NCBI Taxonomy" id="861788"/>
    <lineage>
        <taxon>Eukaryota</taxon>
        <taxon>Metazoa</taxon>
        <taxon>Chordata</taxon>
        <taxon>Craniata</taxon>
        <taxon>Vertebrata</taxon>
        <taxon>Euteleostomi</taxon>
        <taxon>Actinopterygii</taxon>
        <taxon>Neopterygii</taxon>
        <taxon>Teleostei</taxon>
        <taxon>Protacanthopterygii</taxon>
        <taxon>Salmoniformes</taxon>
        <taxon>Salmonidae</taxon>
        <taxon>Coregoninae</taxon>
        <taxon>Coregonus</taxon>
    </lineage>
</organism>
<proteinExistence type="predicted"/>
<comment type="caution">
    <text evidence="1">The sequence shown here is derived from an EMBL/GenBank/DDBJ whole genome shotgun (WGS) entry which is preliminary data.</text>
</comment>
<sequence length="91" mass="9947">MDQLSQRTSGPCPISVRSVGRVDETIKLCLTVVRLRGTLVHITKRESTTALWLGTSREDTPTLTPLFGKGSPGECFGDELLEEQHLAGRPV</sequence>
<name>A0AAN8MFW1_9TELE</name>
<reference evidence="1 2" key="1">
    <citation type="submission" date="2021-04" db="EMBL/GenBank/DDBJ databases">
        <authorList>
            <person name="De Guttry C."/>
            <person name="Zahm M."/>
            <person name="Klopp C."/>
            <person name="Cabau C."/>
            <person name="Louis A."/>
            <person name="Berthelot C."/>
            <person name="Parey E."/>
            <person name="Roest Crollius H."/>
            <person name="Montfort J."/>
            <person name="Robinson-Rechavi M."/>
            <person name="Bucao C."/>
            <person name="Bouchez O."/>
            <person name="Gislard M."/>
            <person name="Lluch J."/>
            <person name="Milhes M."/>
            <person name="Lampietro C."/>
            <person name="Lopez Roques C."/>
            <person name="Donnadieu C."/>
            <person name="Braasch I."/>
            <person name="Desvignes T."/>
            <person name="Postlethwait J."/>
            <person name="Bobe J."/>
            <person name="Wedekind C."/>
            <person name="Guiguen Y."/>
        </authorList>
    </citation>
    <scope>NUCLEOTIDE SEQUENCE [LARGE SCALE GENOMIC DNA]</scope>
    <source>
        <strain evidence="1">Cs_M1</strain>
        <tissue evidence="1">Blood</tissue>
    </source>
</reference>
<gene>
    <name evidence="1" type="ORF">J4Q44_G00120660</name>
</gene>
<keyword evidence="2" id="KW-1185">Reference proteome</keyword>
<dbReference type="Proteomes" id="UP001356427">
    <property type="component" value="Unassembled WGS sequence"/>
</dbReference>
<evidence type="ECO:0000313" key="2">
    <source>
        <dbReference type="Proteomes" id="UP001356427"/>
    </source>
</evidence>